<dbReference type="Gene3D" id="3.30.420.10">
    <property type="entry name" value="Ribonuclease H-like superfamily/Ribonuclease H"/>
    <property type="match status" value="1"/>
</dbReference>
<dbReference type="EMBL" id="CACRXK020016654">
    <property type="protein sequence ID" value="CAB4030135.1"/>
    <property type="molecule type" value="Genomic_DNA"/>
</dbReference>
<dbReference type="InterPro" id="IPR012337">
    <property type="entry name" value="RNaseH-like_sf"/>
</dbReference>
<dbReference type="GO" id="GO:0015074">
    <property type="term" value="P:DNA integration"/>
    <property type="evidence" value="ECO:0007669"/>
    <property type="project" value="InterPro"/>
</dbReference>
<dbReference type="InterPro" id="IPR041588">
    <property type="entry name" value="Integrase_H2C2"/>
</dbReference>
<sequence>TLKVCAWLMRFVRNARNPKTSRTAGPITAREIAEQRQFWIRRVQNNYPERVEEDRLKLNLQTNKDGVLECRGRLQVHYPVYIPDTSIYAEKLVEHAHKNTLHGGVGLTMTKIREQHWIPRLRRLVKRLINRCAGCKRFQAVAMASPPPGLLPRSRTISFSKVPQGITPFEVIGVDYAGPLMYKAKNKKERKAYILLYTCSLTRAVYLELLPTLEMDVFIRSFKKFVARKGRPTKVYSDNGSTFVGAANWLRKVMKDEKFSDFLAKNNIQWQFNLSRAPWWGGQFERLVGLVKRALYKSIGRGGLFWEELEE</sequence>
<comment type="caution">
    <text evidence="1">The sequence shown here is derived from an EMBL/GenBank/DDBJ whole genome shotgun (WGS) entry which is preliminary data.</text>
</comment>
<reference evidence="1" key="1">
    <citation type="submission" date="2020-04" db="EMBL/GenBank/DDBJ databases">
        <authorList>
            <person name="Alioto T."/>
            <person name="Alioto T."/>
            <person name="Gomez Garrido J."/>
        </authorList>
    </citation>
    <scope>NUCLEOTIDE SEQUENCE</scope>
    <source>
        <strain evidence="1">A484AB</strain>
    </source>
</reference>
<evidence type="ECO:0000313" key="1">
    <source>
        <dbReference type="EMBL" id="CAB4030135.1"/>
    </source>
</evidence>
<dbReference type="GO" id="GO:0003676">
    <property type="term" value="F:nucleic acid binding"/>
    <property type="evidence" value="ECO:0007669"/>
    <property type="project" value="InterPro"/>
</dbReference>
<dbReference type="PROSITE" id="PS50994">
    <property type="entry name" value="INTEGRASE"/>
    <property type="match status" value="1"/>
</dbReference>
<gene>
    <name evidence="1" type="ORF">PACLA_8A006146</name>
</gene>
<dbReference type="OrthoDB" id="5982966at2759"/>
<feature type="non-terminal residue" evidence="1">
    <location>
        <position position="311"/>
    </location>
</feature>
<keyword evidence="2" id="KW-1185">Reference proteome</keyword>
<accession>A0A7D9L9B3</accession>
<feature type="non-terminal residue" evidence="1">
    <location>
        <position position="1"/>
    </location>
</feature>
<organism evidence="1 2">
    <name type="scientific">Paramuricea clavata</name>
    <name type="common">Red gorgonian</name>
    <name type="synonym">Violescent sea-whip</name>
    <dbReference type="NCBI Taxonomy" id="317549"/>
    <lineage>
        <taxon>Eukaryota</taxon>
        <taxon>Metazoa</taxon>
        <taxon>Cnidaria</taxon>
        <taxon>Anthozoa</taxon>
        <taxon>Octocorallia</taxon>
        <taxon>Malacalcyonacea</taxon>
        <taxon>Plexauridae</taxon>
        <taxon>Paramuricea</taxon>
    </lineage>
</organism>
<evidence type="ECO:0000313" key="2">
    <source>
        <dbReference type="Proteomes" id="UP001152795"/>
    </source>
</evidence>
<dbReference type="SUPFAM" id="SSF53098">
    <property type="entry name" value="Ribonuclease H-like"/>
    <property type="match status" value="1"/>
</dbReference>
<dbReference type="AlphaFoldDB" id="A0A7D9L9B3"/>
<dbReference type="InterPro" id="IPR001584">
    <property type="entry name" value="Integrase_cat-core"/>
</dbReference>
<dbReference type="InterPro" id="IPR036397">
    <property type="entry name" value="RNaseH_sf"/>
</dbReference>
<protein>
    <submittedName>
        <fullName evidence="1">Pro-Pol poly</fullName>
    </submittedName>
</protein>
<name>A0A7D9L9B3_PARCT</name>
<dbReference type="PANTHER" id="PTHR47331">
    <property type="entry name" value="PHD-TYPE DOMAIN-CONTAINING PROTEIN"/>
    <property type="match status" value="1"/>
</dbReference>
<dbReference type="Proteomes" id="UP001152795">
    <property type="component" value="Unassembled WGS sequence"/>
</dbReference>
<dbReference type="Pfam" id="PF17921">
    <property type="entry name" value="Integrase_H2C2"/>
    <property type="match status" value="1"/>
</dbReference>
<dbReference type="Gene3D" id="1.10.340.70">
    <property type="match status" value="1"/>
</dbReference>
<proteinExistence type="predicted"/>